<evidence type="ECO:0000256" key="3">
    <source>
        <dbReference type="ARBA" id="ARBA00023125"/>
    </source>
</evidence>
<dbReference type="GO" id="GO:0000976">
    <property type="term" value="F:transcription cis-regulatory region binding"/>
    <property type="evidence" value="ECO:0007669"/>
    <property type="project" value="TreeGrafter"/>
</dbReference>
<feature type="region of interest" description="Disordered" evidence="6">
    <location>
        <begin position="29"/>
        <end position="50"/>
    </location>
</feature>
<organism evidence="8 9">
    <name type="scientific">Fusarium longipes</name>
    <dbReference type="NCBI Taxonomy" id="694270"/>
    <lineage>
        <taxon>Eukaryota</taxon>
        <taxon>Fungi</taxon>
        <taxon>Dikarya</taxon>
        <taxon>Ascomycota</taxon>
        <taxon>Pezizomycotina</taxon>
        <taxon>Sordariomycetes</taxon>
        <taxon>Hypocreomycetidae</taxon>
        <taxon>Hypocreales</taxon>
        <taxon>Nectriaceae</taxon>
        <taxon>Fusarium</taxon>
    </lineage>
</organism>
<keyword evidence="5" id="KW-0539">Nucleus</keyword>
<dbReference type="OrthoDB" id="3163292at2759"/>
<dbReference type="AlphaFoldDB" id="A0A395STV0"/>
<dbReference type="CDD" id="cd12148">
    <property type="entry name" value="fungal_TF_MHR"/>
    <property type="match status" value="1"/>
</dbReference>
<dbReference type="STRING" id="694270.A0A395STV0"/>
<dbReference type="InterPro" id="IPR051089">
    <property type="entry name" value="prtT"/>
</dbReference>
<evidence type="ECO:0000313" key="8">
    <source>
        <dbReference type="EMBL" id="RGP75355.1"/>
    </source>
</evidence>
<evidence type="ECO:0000259" key="7">
    <source>
        <dbReference type="Pfam" id="PF04082"/>
    </source>
</evidence>
<gene>
    <name evidence="8" type="ORF">FLONG3_5745</name>
</gene>
<keyword evidence="9" id="KW-1185">Reference proteome</keyword>
<evidence type="ECO:0000256" key="6">
    <source>
        <dbReference type="SAM" id="MobiDB-lite"/>
    </source>
</evidence>
<evidence type="ECO:0000256" key="2">
    <source>
        <dbReference type="ARBA" id="ARBA00023015"/>
    </source>
</evidence>
<dbReference type="Proteomes" id="UP000266234">
    <property type="component" value="Unassembled WGS sequence"/>
</dbReference>
<accession>A0A395STV0</accession>
<feature type="domain" description="Xylanolytic transcriptional activator regulatory" evidence="7">
    <location>
        <begin position="134"/>
        <end position="245"/>
    </location>
</feature>
<keyword evidence="4" id="KW-0804">Transcription</keyword>
<comment type="subcellular location">
    <subcellularLocation>
        <location evidence="1">Nucleus</location>
    </subcellularLocation>
</comment>
<sequence length="430" mass="48363">MAFVELGNEGNVEVKQPTDLESEVQSLREQLRVSQSNPSTSSQHEGTNWTPGVVFNTLNQADTALNFSPVRPDSTPVSIDFPDATTNDADLQCLTTRPGIEPPTQHHTTPFPLARPRALGNIVLQIEEIEELFNMYIKDNHPYLPIIDEKKSPHEYYEISDLLFWVIMAVAARRHKSQPTLLPRLARNVTDLLWKTLRSMSHSISTIRALCLLCTWPFPTSSSTSDPTFMLVGIMLQMSTQMGLHCAFDAQDFAKVPLKLDTSEFSEWVQTWEACNIVAISLVDLGQRLNARSQGFFNHCPFFCYQTYVNAAFVLLKILTNGFFNPIVDAKAGKQLLESSITGLRQMSVANNDLPARLGDIIGFFCALPDPAVVGGVTLEDLQLKQVRNRLSMSVVYDSLWTWRRYFQIQQSDTDGSDDIQDKSHSNLFL</sequence>
<dbReference type="Pfam" id="PF04082">
    <property type="entry name" value="Fungal_trans"/>
    <property type="match status" value="1"/>
</dbReference>
<keyword evidence="2" id="KW-0805">Transcription regulation</keyword>
<dbReference type="EMBL" id="PXOG01000123">
    <property type="protein sequence ID" value="RGP75355.1"/>
    <property type="molecule type" value="Genomic_DNA"/>
</dbReference>
<dbReference type="GO" id="GO:0008270">
    <property type="term" value="F:zinc ion binding"/>
    <property type="evidence" value="ECO:0007669"/>
    <property type="project" value="InterPro"/>
</dbReference>
<feature type="region of interest" description="Disordered" evidence="6">
    <location>
        <begin position="1"/>
        <end position="20"/>
    </location>
</feature>
<evidence type="ECO:0000256" key="4">
    <source>
        <dbReference type="ARBA" id="ARBA00023163"/>
    </source>
</evidence>
<evidence type="ECO:0000256" key="5">
    <source>
        <dbReference type="ARBA" id="ARBA00023242"/>
    </source>
</evidence>
<dbReference type="GO" id="GO:0005634">
    <property type="term" value="C:nucleus"/>
    <property type="evidence" value="ECO:0007669"/>
    <property type="project" value="UniProtKB-SubCell"/>
</dbReference>
<dbReference type="GO" id="GO:0000981">
    <property type="term" value="F:DNA-binding transcription factor activity, RNA polymerase II-specific"/>
    <property type="evidence" value="ECO:0007669"/>
    <property type="project" value="TreeGrafter"/>
</dbReference>
<evidence type="ECO:0000313" key="9">
    <source>
        <dbReference type="Proteomes" id="UP000266234"/>
    </source>
</evidence>
<keyword evidence="3" id="KW-0238">DNA-binding</keyword>
<dbReference type="InterPro" id="IPR007219">
    <property type="entry name" value="XnlR_reg_dom"/>
</dbReference>
<dbReference type="GO" id="GO:0006351">
    <property type="term" value="P:DNA-templated transcription"/>
    <property type="evidence" value="ECO:0007669"/>
    <property type="project" value="InterPro"/>
</dbReference>
<proteinExistence type="predicted"/>
<name>A0A395STV0_9HYPO</name>
<evidence type="ECO:0000256" key="1">
    <source>
        <dbReference type="ARBA" id="ARBA00004123"/>
    </source>
</evidence>
<comment type="caution">
    <text evidence="8">The sequence shown here is derived from an EMBL/GenBank/DDBJ whole genome shotgun (WGS) entry which is preliminary data.</text>
</comment>
<reference evidence="8 9" key="1">
    <citation type="journal article" date="2018" name="PLoS Pathog.">
        <title>Evolution of structural diversity of trichothecenes, a family of toxins produced by plant pathogenic and entomopathogenic fungi.</title>
        <authorList>
            <person name="Proctor R.H."/>
            <person name="McCormick S.P."/>
            <person name="Kim H.S."/>
            <person name="Cardoza R.E."/>
            <person name="Stanley A.M."/>
            <person name="Lindo L."/>
            <person name="Kelly A."/>
            <person name="Brown D.W."/>
            <person name="Lee T."/>
            <person name="Vaughan M.M."/>
            <person name="Alexander N.J."/>
            <person name="Busman M."/>
            <person name="Gutierrez S."/>
        </authorList>
    </citation>
    <scope>NUCLEOTIDE SEQUENCE [LARGE SCALE GENOMIC DNA]</scope>
    <source>
        <strain evidence="8 9">NRRL 20695</strain>
    </source>
</reference>
<dbReference type="PANTHER" id="PTHR31845">
    <property type="entry name" value="FINGER DOMAIN PROTEIN, PUTATIVE-RELATED"/>
    <property type="match status" value="1"/>
</dbReference>
<dbReference type="PANTHER" id="PTHR31845:SF21">
    <property type="entry name" value="REGULATORY PROTEIN LEU3"/>
    <property type="match status" value="1"/>
</dbReference>
<protein>
    <submittedName>
        <fullName evidence="8">Fungal specific transcription factor domain-containing</fullName>
    </submittedName>
</protein>